<name>A0AAF0GKZ7_9CAUD</name>
<keyword evidence="2" id="KW-1185">Reference proteome</keyword>
<evidence type="ECO:0000313" key="1">
    <source>
        <dbReference type="EMBL" id="WGH21897.1"/>
    </source>
</evidence>
<proteinExistence type="predicted"/>
<gene>
    <name evidence="1" type="primary">12</name>
    <name evidence="1" type="ORF">SEA_TROGGLEHUMPER_12</name>
</gene>
<organism evidence="1 2">
    <name type="scientific">Rhodococcus phage Trogglehumper</name>
    <dbReference type="NCBI Taxonomy" id="3038381"/>
    <lineage>
        <taxon>Viruses</taxon>
        <taxon>Duplodnaviria</taxon>
        <taxon>Heunggongvirae</taxon>
        <taxon>Uroviricota</taxon>
        <taxon>Caudoviricetes</taxon>
        <taxon>Caudoviricetes incertae sedis</taxon>
        <taxon>Trogglehumpervirus</taxon>
        <taxon>Trogglehumpervirus trogglehumper</taxon>
    </lineage>
</organism>
<reference evidence="1" key="1">
    <citation type="submission" date="2023-03" db="EMBL/GenBank/DDBJ databases">
        <authorList>
            <person name="Aguilar E."/>
            <person name="Antigua R."/>
            <person name="Antonino C."/>
            <person name="Bisram R."/>
            <person name="Chen J."/>
            <person name="Davilmar B."/>
            <person name="Del R.K."/>
            <person name="Germosen J."/>
            <person name="Hernandez J."/>
            <person name="Kelloggs L."/>
            <person name="Lema C."/>
            <person name="Li J."/>
            <person name="Melendez A."/>
            <person name="Mohammed I."/>
            <person name="Ryan A."/>
            <person name="Singh S."/>
            <person name="Tariq H."/>
            <person name="Golebiewska U.P."/>
            <person name="Russell D.A."/>
            <person name="Jacobs-Sera D."/>
            <person name="Hatfull G.F."/>
        </authorList>
    </citation>
    <scope>NUCLEOTIDE SEQUENCE</scope>
</reference>
<protein>
    <submittedName>
        <fullName evidence="1">Uncharacterized protein</fullName>
    </submittedName>
</protein>
<evidence type="ECO:0000313" key="2">
    <source>
        <dbReference type="Proteomes" id="UP001242841"/>
    </source>
</evidence>
<dbReference type="EMBL" id="OQ709222">
    <property type="protein sequence ID" value="WGH21897.1"/>
    <property type="molecule type" value="Genomic_DNA"/>
</dbReference>
<dbReference type="Proteomes" id="UP001242841">
    <property type="component" value="Segment"/>
</dbReference>
<accession>A0AAF0GKZ7</accession>
<sequence>MTDDDQGECGYCGEDLAFCGHDPGYIKGGPVPDRYPNEFNAHLIIEDEGRFYD</sequence>